<dbReference type="EMBL" id="JABAIL010000003">
    <property type="protein sequence ID" value="NLR92007.1"/>
    <property type="molecule type" value="Genomic_DNA"/>
</dbReference>
<dbReference type="Proteomes" id="UP000585050">
    <property type="component" value="Unassembled WGS sequence"/>
</dbReference>
<evidence type="ECO:0000313" key="1">
    <source>
        <dbReference type="EMBL" id="NLR92007.1"/>
    </source>
</evidence>
<gene>
    <name evidence="1" type="ORF">HGP29_12350</name>
</gene>
<comment type="caution">
    <text evidence="1">The sequence shown here is derived from an EMBL/GenBank/DDBJ whole genome shotgun (WGS) entry which is preliminary data.</text>
</comment>
<reference evidence="1 2" key="1">
    <citation type="submission" date="2020-04" db="EMBL/GenBank/DDBJ databases">
        <title>Flammeovirga sp. SR4, a novel species isolated from seawater.</title>
        <authorList>
            <person name="Wang X."/>
        </authorList>
    </citation>
    <scope>NUCLEOTIDE SEQUENCE [LARGE SCALE GENOMIC DNA]</scope>
    <source>
        <strain evidence="1 2">SR4</strain>
    </source>
</reference>
<keyword evidence="2" id="KW-1185">Reference proteome</keyword>
<name>A0A7X8SKW5_9BACT</name>
<proteinExistence type="predicted"/>
<protein>
    <submittedName>
        <fullName evidence="1">Uncharacterized protein</fullName>
    </submittedName>
</protein>
<sequence length="159" mass="19222">MKNIILLIIFMSCTFYGFAQKNIKYYSVDTVELINPYKVFIHKKREANLVCIVDSVNNLKKYSYSDILMDKYIYLDGYYIESTFCEFYDDFNPIIRLNNKIMIQKLETKQFKLVLMRIEDYHQEIIDMDGDIYSEILFKEKYVKNFFLRVLIPICDLKQ</sequence>
<organism evidence="1 2">
    <name type="scientific">Flammeovirga agarivorans</name>
    <dbReference type="NCBI Taxonomy" id="2726742"/>
    <lineage>
        <taxon>Bacteria</taxon>
        <taxon>Pseudomonadati</taxon>
        <taxon>Bacteroidota</taxon>
        <taxon>Cytophagia</taxon>
        <taxon>Cytophagales</taxon>
        <taxon>Flammeovirgaceae</taxon>
        <taxon>Flammeovirga</taxon>
    </lineage>
</organism>
<evidence type="ECO:0000313" key="2">
    <source>
        <dbReference type="Proteomes" id="UP000585050"/>
    </source>
</evidence>
<accession>A0A7X8SKW5</accession>
<dbReference type="AlphaFoldDB" id="A0A7X8SKW5"/>
<dbReference type="RefSeq" id="WP_168882714.1">
    <property type="nucleotide sequence ID" value="NZ_JABAIL010000003.1"/>
</dbReference>